<gene>
    <name evidence="2" type="ORF">A6302_00770</name>
</gene>
<organism evidence="2 3">
    <name type="scientific">Methylobrevis pamukkalensis</name>
    <dbReference type="NCBI Taxonomy" id="1439726"/>
    <lineage>
        <taxon>Bacteria</taxon>
        <taxon>Pseudomonadati</taxon>
        <taxon>Pseudomonadota</taxon>
        <taxon>Alphaproteobacteria</taxon>
        <taxon>Hyphomicrobiales</taxon>
        <taxon>Pleomorphomonadaceae</taxon>
        <taxon>Methylobrevis</taxon>
    </lineage>
</organism>
<feature type="compositionally biased region" description="Basic residues" evidence="1">
    <location>
        <begin position="218"/>
        <end position="235"/>
    </location>
</feature>
<feature type="region of interest" description="Disordered" evidence="1">
    <location>
        <begin position="1"/>
        <end position="281"/>
    </location>
</feature>
<keyword evidence="3" id="KW-1185">Reference proteome</keyword>
<comment type="caution">
    <text evidence="2">The sequence shown here is derived from an EMBL/GenBank/DDBJ whole genome shotgun (WGS) entry which is preliminary data.</text>
</comment>
<feature type="compositionally biased region" description="Gly residues" evidence="1">
    <location>
        <begin position="10"/>
        <end position="22"/>
    </location>
</feature>
<evidence type="ECO:0000313" key="3">
    <source>
        <dbReference type="Proteomes" id="UP000094622"/>
    </source>
</evidence>
<evidence type="ECO:0000313" key="2">
    <source>
        <dbReference type="EMBL" id="ODN71838.1"/>
    </source>
</evidence>
<dbReference type="Proteomes" id="UP000094622">
    <property type="component" value="Unassembled WGS sequence"/>
</dbReference>
<reference evidence="2 3" key="1">
    <citation type="submission" date="2016-07" db="EMBL/GenBank/DDBJ databases">
        <title>Draft Genome Sequence of Methylobrevis pamukkalensis PK2.</title>
        <authorList>
            <person name="Vasilenko O.V."/>
            <person name="Doronina N.V."/>
            <person name="Shmareva M.N."/>
            <person name="Tarlachkov S.V."/>
            <person name="Mustakhimov I."/>
            <person name="Trotsenko Y.A."/>
        </authorList>
    </citation>
    <scope>NUCLEOTIDE SEQUENCE [LARGE SCALE GENOMIC DNA]</scope>
    <source>
        <strain evidence="2 3">PK2</strain>
    </source>
</reference>
<protein>
    <submittedName>
        <fullName evidence="2">Uncharacterized protein</fullName>
    </submittedName>
</protein>
<name>A0A1E3H675_9HYPH</name>
<dbReference type="PATRIC" id="fig|1439726.3.peg.808"/>
<evidence type="ECO:0000256" key="1">
    <source>
        <dbReference type="SAM" id="MobiDB-lite"/>
    </source>
</evidence>
<feature type="compositionally biased region" description="Low complexity" evidence="1">
    <location>
        <begin position="208"/>
        <end position="217"/>
    </location>
</feature>
<dbReference type="AlphaFoldDB" id="A0A1E3H675"/>
<feature type="compositionally biased region" description="Basic residues" evidence="1">
    <location>
        <begin position="142"/>
        <end position="156"/>
    </location>
</feature>
<sequence length="320" mass="34753">MGILGRGEAFLGGGKTTSGAGGQRRRLGQPRLRGAWRQQPSPPARRVRRWRPTTTRGDCARAASGVPARRCPPSPSRVAASIRPPRQGSPEPRQRRCSACRVPPCARPPPPTATPARCACGRQRGSWPAARPQGRQAPCARPRWRRVPRSRGRRSRPAGSRPLPVPRPARWRRPSARRSGCWRRSPAGAGRTVGRPSPARCRHRPRAPRSAPPVRCAPTRRRPPSPSRRPRRRRQCQAPPAARSCRRGTPIPPTLSRSCLPPRPTEMLENPASGAKSISRSRSLGERISQAADALACCVGGLALCPPAAPVLGIETPQNS</sequence>
<dbReference type="EMBL" id="MCRJ01000012">
    <property type="protein sequence ID" value="ODN71838.1"/>
    <property type="molecule type" value="Genomic_DNA"/>
</dbReference>
<accession>A0A1E3H675</accession>
<proteinExistence type="predicted"/>